<protein>
    <submittedName>
        <fullName evidence="2">DUF4440 domain-containing protein</fullName>
    </submittedName>
</protein>
<accession>A0A366LML4</accession>
<dbReference type="AlphaFoldDB" id="A0A366LML4"/>
<dbReference type="RefSeq" id="WP_113985811.1">
    <property type="nucleotide sequence ID" value="NZ_QMEY01000028.1"/>
</dbReference>
<comment type="caution">
    <text evidence="2">The sequence shown here is derived from an EMBL/GenBank/DDBJ whole genome shotgun (WGS) entry which is preliminary data.</text>
</comment>
<evidence type="ECO:0000313" key="2">
    <source>
        <dbReference type="EMBL" id="RBQ14900.1"/>
    </source>
</evidence>
<proteinExistence type="predicted"/>
<dbReference type="Gene3D" id="3.10.450.50">
    <property type="match status" value="1"/>
</dbReference>
<dbReference type="SUPFAM" id="SSF54427">
    <property type="entry name" value="NTF2-like"/>
    <property type="match status" value="1"/>
</dbReference>
<keyword evidence="3" id="KW-1185">Reference proteome</keyword>
<dbReference type="InterPro" id="IPR032710">
    <property type="entry name" value="NTF2-like_dom_sf"/>
</dbReference>
<dbReference type="Proteomes" id="UP000253303">
    <property type="component" value="Unassembled WGS sequence"/>
</dbReference>
<gene>
    <name evidence="2" type="ORF">DP939_38745</name>
</gene>
<evidence type="ECO:0000259" key="1">
    <source>
        <dbReference type="Pfam" id="PF12680"/>
    </source>
</evidence>
<feature type="domain" description="SnoaL-like" evidence="1">
    <location>
        <begin position="19"/>
        <end position="121"/>
    </location>
</feature>
<dbReference type="OrthoDB" id="7375616at2"/>
<dbReference type="InterPro" id="IPR037401">
    <property type="entry name" value="SnoaL-like"/>
</dbReference>
<evidence type="ECO:0000313" key="3">
    <source>
        <dbReference type="Proteomes" id="UP000253303"/>
    </source>
</evidence>
<sequence>MNAHDTETEPFAGLHAHLAAYVTAFNAGDAQAVDQVYEEASVVVPSPGVPMTGPARAAATAHLLSWGLPIEAALRHVYVCGDIALLIVDWAIRGTAPDGTAVDLSGTSTDVVRQGPDGRWCYVIDNPFGTAMPESGAG</sequence>
<organism evidence="2 3">
    <name type="scientific">Spongiactinospora rosea</name>
    <dbReference type="NCBI Taxonomy" id="2248750"/>
    <lineage>
        <taxon>Bacteria</taxon>
        <taxon>Bacillati</taxon>
        <taxon>Actinomycetota</taxon>
        <taxon>Actinomycetes</taxon>
        <taxon>Streptosporangiales</taxon>
        <taxon>Streptosporangiaceae</taxon>
        <taxon>Spongiactinospora</taxon>
    </lineage>
</organism>
<reference evidence="2 3" key="1">
    <citation type="submission" date="2018-06" db="EMBL/GenBank/DDBJ databases">
        <title>Sphaerisporangium craniellae sp. nov., isolated from a marine sponge in the South China Sea.</title>
        <authorList>
            <person name="Li L."/>
        </authorList>
    </citation>
    <scope>NUCLEOTIDE SEQUENCE [LARGE SCALE GENOMIC DNA]</scope>
    <source>
        <strain evidence="2 3">LHW63015</strain>
    </source>
</reference>
<dbReference type="Pfam" id="PF12680">
    <property type="entry name" value="SnoaL_2"/>
    <property type="match status" value="1"/>
</dbReference>
<dbReference type="EMBL" id="QMEY01000028">
    <property type="protein sequence ID" value="RBQ14900.1"/>
    <property type="molecule type" value="Genomic_DNA"/>
</dbReference>
<name>A0A366LML4_9ACTN</name>